<evidence type="ECO:0000313" key="9">
    <source>
        <dbReference type="Proteomes" id="UP001162740"/>
    </source>
</evidence>
<dbReference type="Pfam" id="PF00668">
    <property type="entry name" value="Condensation"/>
    <property type="match status" value="7"/>
</dbReference>
<dbReference type="InterPro" id="IPR042099">
    <property type="entry name" value="ANL_N_sf"/>
</dbReference>
<accession>A0AA46WT26</accession>
<dbReference type="GO" id="GO:0044550">
    <property type="term" value="P:secondary metabolite biosynthetic process"/>
    <property type="evidence" value="ECO:0007669"/>
    <property type="project" value="UniProtKB-ARBA"/>
</dbReference>
<feature type="domain" description="Carrier" evidence="7">
    <location>
        <begin position="6338"/>
        <end position="6413"/>
    </location>
</feature>
<dbReference type="FunFam" id="3.40.50.980:FF:000002">
    <property type="entry name" value="Enterobactin synthetase component F"/>
    <property type="match status" value="3"/>
</dbReference>
<dbReference type="GO" id="GO:0005829">
    <property type="term" value="C:cytosol"/>
    <property type="evidence" value="ECO:0007669"/>
    <property type="project" value="TreeGrafter"/>
</dbReference>
<dbReference type="Proteomes" id="UP001162740">
    <property type="component" value="Chromosome"/>
</dbReference>
<dbReference type="FunFam" id="3.40.50.980:FF:000001">
    <property type="entry name" value="Non-ribosomal peptide synthetase"/>
    <property type="match status" value="6"/>
</dbReference>
<dbReference type="GO" id="GO:0008610">
    <property type="term" value="P:lipid biosynthetic process"/>
    <property type="evidence" value="ECO:0007669"/>
    <property type="project" value="UniProtKB-ARBA"/>
</dbReference>
<dbReference type="CDD" id="cd19540">
    <property type="entry name" value="LCL_NRPS-like"/>
    <property type="match status" value="6"/>
</dbReference>
<dbReference type="Gene3D" id="3.30.559.10">
    <property type="entry name" value="Chloramphenicol acetyltransferase-like domain"/>
    <property type="match status" value="7"/>
</dbReference>
<dbReference type="SUPFAM" id="SSF56801">
    <property type="entry name" value="Acetyl-CoA synthetase-like"/>
    <property type="match status" value="6"/>
</dbReference>
<feature type="domain" description="Carrier" evidence="7">
    <location>
        <begin position="983"/>
        <end position="1058"/>
    </location>
</feature>
<dbReference type="InterPro" id="IPR009081">
    <property type="entry name" value="PP-bd_ACP"/>
</dbReference>
<dbReference type="GO" id="GO:0043041">
    <property type="term" value="P:amino acid activation for nonribosomal peptide biosynthetic process"/>
    <property type="evidence" value="ECO:0007669"/>
    <property type="project" value="TreeGrafter"/>
</dbReference>
<dbReference type="FunFam" id="1.10.1200.10:FF:000005">
    <property type="entry name" value="Nonribosomal peptide synthetase 1"/>
    <property type="match status" value="2"/>
</dbReference>
<evidence type="ECO:0000256" key="6">
    <source>
        <dbReference type="SAM" id="MobiDB-lite"/>
    </source>
</evidence>
<proteinExistence type="inferred from homology"/>
<dbReference type="CDD" id="cd17643">
    <property type="entry name" value="A_NRPS_Cytc1-like"/>
    <property type="match status" value="2"/>
</dbReference>
<protein>
    <submittedName>
        <fullName evidence="8">Non-ribosomal peptide synthase/polyketide synthase</fullName>
    </submittedName>
</protein>
<gene>
    <name evidence="8" type="ORF">KUM34_018500</name>
</gene>
<dbReference type="PANTHER" id="PTHR45527:SF1">
    <property type="entry name" value="FATTY ACID SYNTHASE"/>
    <property type="match status" value="1"/>
</dbReference>
<comment type="similarity">
    <text evidence="2">Belongs to the ATP-dependent AMP-binding enzyme family.</text>
</comment>
<dbReference type="InterPro" id="IPR006162">
    <property type="entry name" value="Ppantetheine_attach_site"/>
</dbReference>
<comment type="cofactor">
    <cofactor evidence="1">
        <name>pantetheine 4'-phosphate</name>
        <dbReference type="ChEBI" id="CHEBI:47942"/>
    </cofactor>
</comment>
<evidence type="ECO:0000256" key="4">
    <source>
        <dbReference type="ARBA" id="ARBA00022553"/>
    </source>
</evidence>
<evidence type="ECO:0000256" key="3">
    <source>
        <dbReference type="ARBA" id="ARBA00022450"/>
    </source>
</evidence>
<dbReference type="SMART" id="SM00823">
    <property type="entry name" value="PKS_PP"/>
    <property type="match status" value="6"/>
</dbReference>
<dbReference type="FunFam" id="2.30.38.10:FF:000001">
    <property type="entry name" value="Non-ribosomal peptide synthetase PvdI"/>
    <property type="match status" value="3"/>
</dbReference>
<dbReference type="PROSITE" id="PS00455">
    <property type="entry name" value="AMP_BINDING"/>
    <property type="match status" value="6"/>
</dbReference>
<feature type="compositionally biased region" description="Gly residues" evidence="6">
    <location>
        <begin position="1"/>
        <end position="10"/>
    </location>
</feature>
<dbReference type="InterPro" id="IPR010071">
    <property type="entry name" value="AA_adenyl_dom"/>
</dbReference>
<dbReference type="Gene3D" id="3.30.559.30">
    <property type="entry name" value="Nonribosomal peptide synthetase, condensation domain"/>
    <property type="match status" value="7"/>
</dbReference>
<dbReference type="GO" id="GO:0031177">
    <property type="term" value="F:phosphopantetheine binding"/>
    <property type="evidence" value="ECO:0007669"/>
    <property type="project" value="InterPro"/>
</dbReference>
<keyword evidence="3" id="KW-0596">Phosphopantetheine</keyword>
<feature type="domain" description="Carrier" evidence="7">
    <location>
        <begin position="5280"/>
        <end position="5355"/>
    </location>
</feature>
<evidence type="ECO:0000313" key="8">
    <source>
        <dbReference type="EMBL" id="UZF43856.1"/>
    </source>
</evidence>
<dbReference type="FunFam" id="3.30.559.10:FF:000012">
    <property type="entry name" value="Non-ribosomal peptide synthetase"/>
    <property type="match status" value="1"/>
</dbReference>
<dbReference type="InterPro" id="IPR020845">
    <property type="entry name" value="AMP-binding_CS"/>
</dbReference>
<dbReference type="Gene3D" id="3.40.50.980">
    <property type="match status" value="6"/>
</dbReference>
<reference evidence="8 9" key="1">
    <citation type="journal article" date="2021" name="Front. Microbiol.">
        <title>Bacterial Transformation of Aromatic Monomers in Softwood Black Liquor.</title>
        <authorList>
            <person name="Navas L.E."/>
            <person name="Dexter G."/>
            <person name="Liu J."/>
            <person name="Levy-Booth D."/>
            <person name="Cho M."/>
            <person name="Jang S.K."/>
            <person name="Mansfield S.D."/>
            <person name="Renneckar S."/>
            <person name="Mohn W.W."/>
            <person name="Eltis L.D."/>
        </authorList>
    </citation>
    <scope>NUCLEOTIDE SEQUENCE [LARGE SCALE GENOMIC DNA]</scope>
    <source>
        <strain evidence="8 9">GD02</strain>
    </source>
</reference>
<dbReference type="Pfam" id="PF00501">
    <property type="entry name" value="AMP-binding"/>
    <property type="match status" value="6"/>
</dbReference>
<dbReference type="InterPro" id="IPR001242">
    <property type="entry name" value="Condensation_dom"/>
</dbReference>
<dbReference type="InterPro" id="IPR045851">
    <property type="entry name" value="AMP-bd_C_sf"/>
</dbReference>
<feature type="domain" description="Carrier" evidence="7">
    <location>
        <begin position="3125"/>
        <end position="3200"/>
    </location>
</feature>
<dbReference type="RefSeq" id="WP_265572130.1">
    <property type="nucleotide sequence ID" value="NZ_CP083974.1"/>
</dbReference>
<feature type="domain" description="Carrier" evidence="7">
    <location>
        <begin position="2055"/>
        <end position="2130"/>
    </location>
</feature>
<dbReference type="NCBIfam" id="NF004282">
    <property type="entry name" value="PRK05691.1"/>
    <property type="match status" value="7"/>
</dbReference>
<dbReference type="SUPFAM" id="SSF52777">
    <property type="entry name" value="CoA-dependent acyltransferases"/>
    <property type="match status" value="14"/>
</dbReference>
<evidence type="ECO:0000256" key="2">
    <source>
        <dbReference type="ARBA" id="ARBA00006432"/>
    </source>
</evidence>
<sequence>MDSLGNGGSDAGNSQGVVPPGAFPLSPAQLGMWFAQHVDPTVPANIAQYVELEGDLDLDLLHAASVRAAREMGSGFLRFIEVDAQPYQLVDLTLDDSVGYEDLRDEPDPRQAALDWMRDDRSRPVDVLRDRLISATVLRIGDRRYFWYNRVHHLALDGFAAATFMTRIAELYTAAVDGVEPSPSLASDLRKVYDVEMEYRGSKRFADDREYWAQQIEGIEEPTSLAGRTAAPAPVSRIDSAALSDETERRVEQLSERENTSLATAVIAAFAAYVAQMTGQTDVVLSLPVAARTTALLRRSGSMVSNVVPLRLSVTDETTVHDLIAASGAAVSGALRHQRYRHEDIVRDRDASSAGGAQATFFGPWVNIMLFDNEVRLGDMVGRINILSTGLIEDLGVNVYTSGNNTHIDFESNPNLYGPDRAASDHARFVEFFDRFVGSDSDRPVWDIPLAGGTELDRVVRDWNRTDHPVQRRDLLTEFHDRVATSPDATALVFEGESLTYAEFAARVNSLARALVDLGVGPESLVGLSIRRSLELVVGMYAIVEAGGAWVPIDPDHPADRTAYILETAHPAAVLTTARDDVTLPEGIPTIDVDTFDHSRFDTTPLTDAERRGPILPDTTAYVIFTSGSTGRPKGVAVSHVAIDNQIQWMNDQYGLTSSDVYLQKTATTFDVSLWGFFMPLRVGATLVIATPEGHRDPVYVANRIAEHGVTITDFVPSMLTVFVANAPAGTCDSLRHVFVIGEALPSETAADFARMCSAGLHNLYGPTEAAVSITYHRAAPGDVHSVPIGVPQWNSRAYVLDRRLRPVPVGRPGELYLAGVQLARGYLDRPDLTSDRFLADPFGAPGERMYRTGDLVRWETAADGTGLLEYIGRTDFQVKFRGQRIELGEIEAVLLAHPVVSQAVVLVVATPTGDQLVGYVVAAPGRTIDTSDLADHAGRSLPSYMVPASLMVLDALPLNTSGKLDRKALPEPVFSSTRIFREPRTPAERAVADAFGEVLGVERVGLDDDFFELGGNSLVATQVVSRIGAALDTQVPVRVLFEASTVVGLATRLAKQIGTGARSPLVARPRPDVLPLSTAQQRLWFLNRFDPSSALYNLPFAIRMRGPLDEVAIHSALYDLISRHEILRTLFVDVDGSPQQRVFSPDEIDLESKPRDVAASALEAEMTSLASRGFDLTIEVPIRTSVLRTAPDEHVLIIVLHHIAADGASFEPLGRDLLAAYSARSGAAEPSLPDLSLQYADYTLWHWELLGSEDDPNSVASRELEFWERTLSDLPEQLDLPFDRSRPEAPTNRGARLSFDLEADLVQGIRSLARDHGVTPFMVLHAAFAVLLGRLSGTRDIAIGTPVSGRDDEQLDELIGMFVNTLVLRSDVDDRSTFAELLHHIRDVDSAAYAHAHLPFERLVDLLSPTRSAARHPLFQVVLAVDLTPGIPAARLGDMDVAATEIEIGTAKFDLQLTVPDIRDGNTGSTHRAAFEYAVDLFDEATVARFAEQLLRILRTVVGDTSVVVGDVEILDDSERELVVSRWNSLGDDVAPSGVTLVDLFERQVSVRGDSVAVRFGDEQLSYRDLGARVHRLARHLIDVGAGPEDLVAVAMPRSLDLIVALLAVLEAGAGYLPIDPNSPSDRIEFLVSDATPVAVVTTSDVEVAFPGSVPVVEIDRLDLSEVDDAPILDAERRAPLTSTNLAYVIYTSGSTGRPKGVLIPHRNVVRLMVNTESVYGFDSSDVWTMFHSYAFDFSVWELWGPLLYGGTLVVVDYFTSRSPEAFRELLIRERVTVLNQTPSAFYQLVEADRVAVDEAQLSLRYVIFGGEALEPRRLAGWFERHGDTSPRLVNMYGITETTVHVSYREIGADLAQGASASVVGVPIAGLRVYVLDRRLKPVPVGVAGEMYVGGGQLARGYLRRPELSAARFVADPFSSDGALLYRTGDVARWVVSGDLEYLGRADDQVKIRGFRIELGEVEAAVLAQDEVAHAAVIVREDTPGAARIVAYVVAHEGMSIDTEALRSGVAVVLPEYMVPSAFVVIDAIPLTVNGKLDRRALPEPVFETRGFRAPSTPIEEIVAGVFADVLGVDRIGADDDFFALGGNSLIATQVVSRLGAALDAQVPVRALFEASTVASLAVRVEQESGRGARVPLTARTRPESIPLSLAQQRMWFLNQFDSQSATYNLPMALRLTGQLDVAALQVSIMDVIDRHESLRTVYPDSSDGPHQVIRAAAEVVPDLTPTRIAHNELPWAVRRLASTGLDVTSDVPMRAELFELGDNEHVLALVVSHISADGWSTGPMARDIMVAYTARTEWEAPSWAPLPVQYADYTLWQRDVLGSEDDPQSLISRQLDYWRRTLAGVPDQLDLPADRPRPAVQSYSGATVDFSIDPELHRELVALARTRNASLFMVVHAALSVLLARMSGQDDIAIGTPVAGRGEQALDDLIGMFVNTLVLRTDVDSGTPFTTHLARARDAALGAFGHADVPFERLVEVLNPARSTARHPLFQVMLSFENLRAAHVELRGLTLDVLDIDTAVARFDLQLTLTEDFAEDGTPNGLGAAFTYATDLFDHATVRGFADRFVRILEAVVREPEVVVGDIDLLDADERLAVLESWNDTAHELEPATLVDLFDARVATDPDAVAVAFEGEQLTYADFDARVNRLARHLISQGVGPETAVGLAVRRSFDLLVGMYAIVKAGGAYVPLDPDQPADRNAYILDTAAPVAVLTTTRDAFESPAAARTIEIDTLDVSDLPSGPITDADRIETLTPANTAYVIFTSGSTGRPKGVAVPHGAIVNRLLWMQDEYGLTRDDVVLQKTPFTFDVSVWEFFWPLQIGARLEIALPDGHRDPAYLARVMADRGVTVAHFVPSMLAVFVAENAAASASSLRMVFASGEALPASVAARLRSILPGARLHNLYGPTEAAVDVTYHEVTAADEVSVPIGVPVWNTGVHVLDGRLHPVPVGVAGELYLSGVQLARGYVARPDLTAERFVASPYGAGERLYRTGDLVRWVARETSDVRTAGAELEYIGRTDFQVKLRGLRIELGEIEAALLALDDVDRAVVLVRSDAHSGEHLVAYLVAADGRSLDTASVSRRLAGSLPAYMVPSIYVVLDEFPLGSSGKLDRRALPAPVFEAKEFRAPTTPVEQIVASVFADVLGLDRVGLDDDFFALGGNSLIATQAVSRIGESLGGRVALRAIFEASTVEALAAAVEADSSGAARTPLVAGPRPERVPLSLAQQRMWFLNRFDPESAVNNIPVAVHLSGALDVAALETALRDVVVRHESLRTVYPDVDGYGYQKVLPVSEVPVELTVTRIDADRLPAELRALAATTFDVVRDVPMVVRLFETGPDSHVLVAVLHHIAADGFSMVPLTRDIMIAYAARAQGEAPAWTPLEIQYADFTLWQREVLGAEDDPQSVLARQIGYWTDTLADLPESLGLPTDRPRPAVASYRGAVTRLTIDPELRAAVERLAQQRRTTEFMVVHAVLATLLARLSASDDIAIGTPIAGRGERSLDDLIGMFVNTLVLRTRVDVTATFDELLAHVREVDLGAFAHAEIPFERLVDVLAPVRTQAHNPLFQVMLAFQNLGQVSLQLPELSVTNVPLDNGLSKFDLVVTVLDADTEGASSSDGWVVELSYATDLFDAETIDVLGERFVRLLAAATETPGTGIDELPLLTAGERDAVDAAAHGARADLGATATLPGLLDAQVARTPDALAVVPGTDAVGTPSTYREFGERVNAFARHLVELGVGPETRVGVAIGRSVDMLVAVHAVIAAGGAYVPLDLEQPADRIAYVLESSAPSLVLVASWDELRGRTGFGDIPTVEIDAVDLAGRDGSPVRDDERTRPLRAEHLAYVLYTSGSTGRPKGVAVPHGAVVNQLSWMQDEFALTADDRVLLKTPVTFDASVWELFLPLHAGARTVVASPGLHREPAGMAAEIARAGITVVQFVPTVFDAVLEHLGEEAAASLTHVFCGGESLSGESTARFRKLGAAPVHNLYGPTETTIQTLHRTAEPDDHPAVPIGSPVWNTAARVLDARLRPVPVGVAGELYLSGAQLARAYHGRPDLTAERFVADPFSTSGGRLYRTGDLVRWVRTAGGDRLELDYIGRTDQQVKLRGLRIELGEIDTALTAQPAIGRAVTVVREDPRSGPQLVSYVVPIAGADIDPADVKTALLSRLPSYMVPAAIVVLDSLPLNTSGKVDRRALPAPTFEVQEFMPPRTPVEEIVAGVFAQVLGVPRVGRTDDFFALGGNSLVATQVVARLGDALDTTVPVRALFDAPTVEALAIRVEQFGGAGSRPALERRERPERIPLSPAQQRMWFLNRFDPASAANNIPVGVRLNGDLDVEALRTALGDVVERHESLRTVYPDIDGVGHQSVQPPYEVELPVERVDENSLFERAEQLTSAGFDVTSEVPLRVVLFSLGAREHVLFLVVHHIASDGFSLRPLARDIMVAYANRSRGDAPNWAPLEVQYADYALWQRDVLGSEDDPRSVLSRQVEYWTAQLADLPDQLDLPSDRARPEVASNTGRTSRFRVEPELHSALESLARERNTSLFMVVHAALAVLLARLSDSEDIAIGTPIAGRGAAALDDLVGMFVNTLVLRVGVRNDIRFQDLLAEVRDTDLDAFANADVPFERLVEILDPQRSQARHPLFQVALTFQNTGRVEFDLDGITAAAVDYEAPTAKFDLQFTFAETVGEDGSAAGMDFAVTYATDLFDDLRVAAFAEQLLRILRGVAENPAAVVGDIEIVDDFERELVVSRWNSLGDDVAPAGTTLVDMFEARVAERGDAVAVRFGDEQLSYRDLGARVHRLARHLIDVGAGPEDLVAVAMPRSLDLIVALLAVLEAGAGYLPIDPNSPSDRIEFLVSDATPVAVVTTSDVEVAFPGSVPVVEIDRLDLSEVDDAPILDAERRAPLTSTNLAYVIYTSGSTGRPKGVLIPHRNVVRLMVNTESVYGFDSSDVWTMFHSYAFDFSVWELWGPLLYGGTLVVVDYFTSRSPEAFRELLIRERVTVLNQTPSAFYQLVEADRVAVDEAQLSLRYVIFGGEALEPRRLAGWFERHGDAGRAQRRGIGTAPRLVNMYGITETTVHVSYREIGADLAQGASASVVGVPIAGLRVYVLDRRLKPVPVGVAGEMYVGGGQLARGYLRRPELSAARFVADPFSSDGALLYRTGDVARWVVSGDLEYLGRADDQVKIRGFRIELGEVEAAVLAQDEVAHAAVIVREDTPGAARIVAYVVAHEGMSIDTEALRSGVAVVLPEYMVPSAFVVIDAIPLTVNGKLDRRALPEPVFETRGFRAPSTPIEEIVAGVFADVLGVDRIGADDDFFALGGNSLIATQVVSRLGAALDAQVPVRTLFEASTVAELATRVEQESGRGARVPLTARTRPESIPLSPAQQRMWFLNRFDPDSTAYNIPFALRMTGALDVDALRAAVADLVARHESLRTVYPETESGPVQRILPASQVRPELEPVDVTAADLEPRMREIAAAGFDVTVDVPVRMHLLRVADDDHVLVTVVHHISADGSSMVPLVRDVMTAYAARSANSDPAWAPLEVQYADFALWQREVLGSEDDPESTAAEQLGYWRTALADLPDQLDLPLDRPRPAQQSFRGDRVEFTIGADLHRELRDLARNRNATVFMAVHAAFATLLARLSGSTDIAVGTPIAGRTEQATEDIIGMFVNTLVLRLEVDGGASFDELLSAARETDLQAFAHADVPFERLVEVLNPARSTARHPLFQVGFSFQNQNRSELALPGLDIEPIDLEGGTAQFDMHLIVADSYGDDGAPQGIDAILTYATDLFDRETAEAVAARFEQLLEALVAAPALPVGDHALLLPQERDTVLGAWNDTAHGTDPGATLVGLFDEQVAAHRDDVALVYEGRRWTYGEFDSSVNRLARHLLGLGVGPEDRVALAIRRSPELLVGMYAIAKTGAAYVPVDPDQPAERNTYILDTAAPVAIVTTRGNRVEHGTAPVVELDGLDLAGLSDDPITDDDRSAPLRPGNTAYVIFTSGSTGRPKGVAVSHAAIVNQLLWKREYFGIGADDAVLLKTVATFDLSVWEFWSALTSGARLVIATADGHRDPDYLLALLRDEQVTTLHTVPSMLSMLMTVAAGPVAPSLRRILAIGEALPAAVAQQFRADDTATLYNLYGPTEAAVSVTVHEVDDADRTVVPIGVPEWNTAVYVLDDRLRPVAPGVAGELYLAGAQLARGYHDRPDLTADRFVADPYGRGRMYRTGDIVRWNRAGRLEYLDRADFQVKVRGYRIELGEVETVLRELPDVKDVAVLVRNTAHLGDRLVAYVVPAADSFDAGATRTALAERLPSYMVPSAFVELDALPLNTNGKLDRRALPDPELDAGQFRAPTDPVEEIVAATVAELLGVERAGLDDDFFELGGNSLLATQLAARLGAALDTRVPVRTVFESSTVVALAARLRPSVGEGARPALTTVPRPEQVPLSLAQQRMWTLNRVDPESGVYNIPVAVRLTGALDVDALRAAVADLFARHEVLRTVYPDSGDGPVQVVLPVAQAVPDLAPVDVTADELVERLTEILGSGFDVTASVPPVRVALLRLAADEHVLAVVAHHISADGYSMRPLVRDVMTAYLAHAAGETPGWAPLEVQYADYTLWQQSVLGSEDDPESELSRQLDYWADELSGVPEVLALPTDRPRPARQSTVGESFTFTIGEELAQRIEKTAREHNATVFMTVHAAFAVLLARLSGSEDIAVGTPTAGRGEEALDDLVGMFVNTLVLRTRVAGSATFAELLAQAKEKDLAAFGNADVPFERVVERLGVRRNSAYTPLFQAMLTFQNIDTGTFALPGLEVTALETGADQAKFDLQCTVVERFSESGALTALDVTFTYATALFDAATVETFGDRFVRILEAVSADPQVVLRSIDIRTDAERARAARPKKARTVADLPALVAAAAAVAPDTVAFRHGEREVTLGEFAQRLDTMATTTGGALTAEALVSVVLNGLVPGMLPQLGADGLAQLVRDVIAVAEGVDADPTEGVDAGPVGDAD</sequence>
<dbReference type="SUPFAM" id="SSF47336">
    <property type="entry name" value="ACP-like"/>
    <property type="match status" value="6"/>
</dbReference>
<feature type="region of interest" description="Disordered" evidence="6">
    <location>
        <begin position="1"/>
        <end position="20"/>
    </location>
</feature>
<dbReference type="FunFam" id="3.40.50.12780:FF:000012">
    <property type="entry name" value="Non-ribosomal peptide synthetase"/>
    <property type="match status" value="6"/>
</dbReference>
<dbReference type="PROSITE" id="PS50075">
    <property type="entry name" value="CARRIER"/>
    <property type="match status" value="6"/>
</dbReference>
<dbReference type="FunFam" id="3.30.300.30:FF:000010">
    <property type="entry name" value="Enterobactin synthetase component F"/>
    <property type="match status" value="6"/>
</dbReference>
<organism evidence="8 9">
    <name type="scientific">Rhodococcus rhodochrous</name>
    <dbReference type="NCBI Taxonomy" id="1829"/>
    <lineage>
        <taxon>Bacteria</taxon>
        <taxon>Bacillati</taxon>
        <taxon>Actinomycetota</taxon>
        <taxon>Actinomycetes</taxon>
        <taxon>Mycobacteriales</taxon>
        <taxon>Nocardiaceae</taxon>
        <taxon>Rhodococcus</taxon>
    </lineage>
</organism>
<dbReference type="EMBL" id="CP083974">
    <property type="protein sequence ID" value="UZF43856.1"/>
    <property type="molecule type" value="Genomic_DNA"/>
</dbReference>
<dbReference type="FunFam" id="3.30.559.30:FF:000001">
    <property type="entry name" value="Non-ribosomal peptide synthetase"/>
    <property type="match status" value="2"/>
</dbReference>
<dbReference type="GO" id="GO:0016874">
    <property type="term" value="F:ligase activity"/>
    <property type="evidence" value="ECO:0007669"/>
    <property type="project" value="UniProtKB-KW"/>
</dbReference>
<feature type="domain" description="Carrier" evidence="7">
    <location>
        <begin position="4200"/>
        <end position="4275"/>
    </location>
</feature>
<keyword evidence="4" id="KW-0597">Phosphoprotein</keyword>
<dbReference type="InterPro" id="IPR000873">
    <property type="entry name" value="AMP-dep_synth/lig_dom"/>
</dbReference>
<dbReference type="CDD" id="cd17646">
    <property type="entry name" value="A_NRPS_AB3403-like"/>
    <property type="match status" value="4"/>
</dbReference>
<evidence type="ECO:0000256" key="1">
    <source>
        <dbReference type="ARBA" id="ARBA00001957"/>
    </source>
</evidence>
<dbReference type="Pfam" id="PF13193">
    <property type="entry name" value="AMP-binding_C"/>
    <property type="match status" value="6"/>
</dbReference>
<dbReference type="Gene3D" id="3.30.300.30">
    <property type="match status" value="6"/>
</dbReference>
<dbReference type="Pfam" id="PF00550">
    <property type="entry name" value="PP-binding"/>
    <property type="match status" value="6"/>
</dbReference>
<dbReference type="NCBIfam" id="NF003417">
    <property type="entry name" value="PRK04813.1"/>
    <property type="match status" value="6"/>
</dbReference>
<dbReference type="InterPro" id="IPR023213">
    <property type="entry name" value="CAT-like_dom_sf"/>
</dbReference>
<keyword evidence="5" id="KW-0436">Ligase</keyword>
<dbReference type="PROSITE" id="PS00012">
    <property type="entry name" value="PHOSPHOPANTETHEINE"/>
    <property type="match status" value="6"/>
</dbReference>
<dbReference type="PANTHER" id="PTHR45527">
    <property type="entry name" value="NONRIBOSOMAL PEPTIDE SYNTHETASE"/>
    <property type="match status" value="1"/>
</dbReference>
<dbReference type="Gene3D" id="3.40.50.12780">
    <property type="entry name" value="N-terminal domain of ligase-like"/>
    <property type="match status" value="3"/>
</dbReference>
<dbReference type="InterPro" id="IPR020806">
    <property type="entry name" value="PKS_PP-bd"/>
</dbReference>
<name>A0AA46WT26_RHORH</name>
<dbReference type="NCBIfam" id="TIGR01733">
    <property type="entry name" value="AA-adenyl-dom"/>
    <property type="match status" value="6"/>
</dbReference>
<dbReference type="InterPro" id="IPR036736">
    <property type="entry name" value="ACP-like_sf"/>
</dbReference>
<evidence type="ECO:0000256" key="5">
    <source>
        <dbReference type="ARBA" id="ARBA00022598"/>
    </source>
</evidence>
<dbReference type="Gene3D" id="1.10.1200.10">
    <property type="entry name" value="ACP-like"/>
    <property type="match status" value="6"/>
</dbReference>
<dbReference type="Gene3D" id="2.30.38.10">
    <property type="entry name" value="Luciferase, Domain 3"/>
    <property type="match status" value="3"/>
</dbReference>
<dbReference type="InterPro" id="IPR025110">
    <property type="entry name" value="AMP-bd_C"/>
</dbReference>
<evidence type="ECO:0000259" key="7">
    <source>
        <dbReference type="PROSITE" id="PS50075"/>
    </source>
</evidence>